<feature type="domain" description="Amidohydrolase-related" evidence="3">
    <location>
        <begin position="93"/>
        <end position="321"/>
    </location>
</feature>
<proteinExistence type="predicted"/>
<dbReference type="InterPro" id="IPR032466">
    <property type="entry name" value="Metal_Hydrolase"/>
</dbReference>
<evidence type="ECO:0000313" key="5">
    <source>
        <dbReference type="Proteomes" id="UP001198602"/>
    </source>
</evidence>
<dbReference type="Gene3D" id="3.20.20.140">
    <property type="entry name" value="Metal-dependent hydrolases"/>
    <property type="match status" value="1"/>
</dbReference>
<feature type="signal peptide" evidence="2">
    <location>
        <begin position="1"/>
        <end position="21"/>
    </location>
</feature>
<reference evidence="4 5" key="1">
    <citation type="submission" date="2021-07" db="EMBL/GenBank/DDBJ databases">
        <title>Characterization of Violacein-producing bacteria and related species.</title>
        <authorList>
            <person name="Wilson H.S."/>
            <person name="De Leon M.E."/>
        </authorList>
    </citation>
    <scope>NUCLEOTIDE SEQUENCE [LARGE SCALE GENOMIC DNA]</scope>
    <source>
        <strain evidence="4 5">HSC-2F05</strain>
    </source>
</reference>
<comment type="caution">
    <text evidence="4">The sequence shown here is derived from an EMBL/GenBank/DDBJ whole genome shotgun (WGS) entry which is preliminary data.</text>
</comment>
<dbReference type="EMBL" id="JAHYBX010000001">
    <property type="protein sequence ID" value="MCA1855441.1"/>
    <property type="molecule type" value="Genomic_DNA"/>
</dbReference>
<keyword evidence="2" id="KW-0732">Signal</keyword>
<evidence type="ECO:0000256" key="1">
    <source>
        <dbReference type="ARBA" id="ARBA00023239"/>
    </source>
</evidence>
<evidence type="ECO:0000259" key="3">
    <source>
        <dbReference type="Pfam" id="PF04909"/>
    </source>
</evidence>
<organism evidence="4 5">
    <name type="scientific">Massilia hydrophila</name>
    <dbReference type="NCBI Taxonomy" id="3044279"/>
    <lineage>
        <taxon>Bacteria</taxon>
        <taxon>Pseudomonadati</taxon>
        <taxon>Pseudomonadota</taxon>
        <taxon>Betaproteobacteria</taxon>
        <taxon>Burkholderiales</taxon>
        <taxon>Oxalobacteraceae</taxon>
        <taxon>Telluria group</taxon>
        <taxon>Massilia</taxon>
    </lineage>
</organism>
<dbReference type="SUPFAM" id="SSF51556">
    <property type="entry name" value="Metallo-dependent hydrolases"/>
    <property type="match status" value="1"/>
</dbReference>
<gene>
    <name evidence="4" type="ORF">LE190_05815</name>
</gene>
<evidence type="ECO:0000313" key="4">
    <source>
        <dbReference type="EMBL" id="MCA1855441.1"/>
    </source>
</evidence>
<feature type="chain" id="PRO_5047488596" evidence="2">
    <location>
        <begin position="22"/>
        <end position="329"/>
    </location>
</feature>
<keyword evidence="1" id="KW-0456">Lyase</keyword>
<dbReference type="RefSeq" id="WP_225237788.1">
    <property type="nucleotide sequence ID" value="NZ_JAHYBX010000001.1"/>
</dbReference>
<dbReference type="Proteomes" id="UP001198602">
    <property type="component" value="Unassembled WGS sequence"/>
</dbReference>
<keyword evidence="5" id="KW-1185">Reference proteome</keyword>
<protein>
    <submittedName>
        <fullName evidence="4">Amidohydrolase</fullName>
    </submittedName>
</protein>
<dbReference type="InterPro" id="IPR006680">
    <property type="entry name" value="Amidohydro-rel"/>
</dbReference>
<accession>A0ABS7Y908</accession>
<name>A0ABS7Y908_9BURK</name>
<evidence type="ECO:0000256" key="2">
    <source>
        <dbReference type="SAM" id="SignalP"/>
    </source>
</evidence>
<dbReference type="PANTHER" id="PTHR21240">
    <property type="entry name" value="2-AMINO-3-CARBOXYLMUCONATE-6-SEMIALDEHYDE DECARBOXYLASE"/>
    <property type="match status" value="1"/>
</dbReference>
<dbReference type="InterPro" id="IPR032465">
    <property type="entry name" value="ACMSD"/>
</dbReference>
<sequence>MRHLSVLLTATLALLPGVGAAATVAGQAGASAAAVQARAGAAMPLADHHQYVYSPAAAAFMSTTGALHPVSARDLIPQLDAAGIGRAAVLSVAYVYGQAEYAQDAEYRRVRAENDWAARQAAEYPERLVALCSVDPLKDYALAELARCAASAEFGRAIRLQPAAGGVQLDDPEQIERLRRVFRSANARGIAIVLQLSETGTREARLLIEQLLPHAPDVPVQVAYAGEREAGPQLAALAVLADAAARQDPRVRHVWIDVSAFARPGLSPADARRLVRRLRQVGMERVLVGSDAAIGSAARPRDAWAAFRRLPLSEAETARVANNVMPYLR</sequence>
<dbReference type="PANTHER" id="PTHR21240:SF28">
    <property type="entry name" value="ISO-OROTATE DECARBOXYLASE (EUROFUNG)"/>
    <property type="match status" value="1"/>
</dbReference>
<dbReference type="Pfam" id="PF04909">
    <property type="entry name" value="Amidohydro_2"/>
    <property type="match status" value="1"/>
</dbReference>